<gene>
    <name evidence="2" type="ORF">FHS75_003393</name>
</gene>
<evidence type="ECO:0000313" key="2">
    <source>
        <dbReference type="EMBL" id="NYH97032.1"/>
    </source>
</evidence>
<proteinExistence type="predicted"/>
<name>A0A7Y9XYN9_9SPHN</name>
<dbReference type="Proteomes" id="UP000522081">
    <property type="component" value="Unassembled WGS sequence"/>
</dbReference>
<sequence>MPFAQNGDAEIYYEVSGRGYPLLLLASGFMNSRIDSWYRHVKMEPAFRFNPLVEFASTFTMVAMDQRNAMGRSFAPIQPTYGWEDFARDQIAAMDAAGFETFHVWGSSIGATFALELCKLVPERVTSVVVMNGMGVRPDDPGASLELYRGYAEQLLAERPGSSMENIMAVGENLFAKDFEQEFAFSVTREFLQSCDVPMLILPAYDDAYHPMITAEEISTHVPNARLDRDWTKATSPAPTEKLIREFLQTHTPR</sequence>
<dbReference type="InterPro" id="IPR029058">
    <property type="entry name" value="AB_hydrolase_fold"/>
</dbReference>
<dbReference type="Pfam" id="PF00561">
    <property type="entry name" value="Abhydrolase_1"/>
    <property type="match status" value="1"/>
</dbReference>
<dbReference type="Gene3D" id="3.40.50.1820">
    <property type="entry name" value="alpha/beta hydrolase"/>
    <property type="match status" value="1"/>
</dbReference>
<feature type="domain" description="AB hydrolase-1" evidence="1">
    <location>
        <begin position="21"/>
        <end position="151"/>
    </location>
</feature>
<dbReference type="PANTHER" id="PTHR43433:SF5">
    <property type="entry name" value="AB HYDROLASE-1 DOMAIN-CONTAINING PROTEIN"/>
    <property type="match status" value="1"/>
</dbReference>
<dbReference type="RefSeq" id="WP_179408807.1">
    <property type="nucleotide sequence ID" value="NZ_BMGF01000013.1"/>
</dbReference>
<comment type="caution">
    <text evidence="2">The sequence shown here is derived from an EMBL/GenBank/DDBJ whole genome shotgun (WGS) entry which is preliminary data.</text>
</comment>
<dbReference type="PANTHER" id="PTHR43433">
    <property type="entry name" value="HYDROLASE, ALPHA/BETA FOLD FAMILY PROTEIN"/>
    <property type="match status" value="1"/>
</dbReference>
<dbReference type="AlphaFoldDB" id="A0A7Y9XYN9"/>
<dbReference type="InterPro" id="IPR050471">
    <property type="entry name" value="AB_hydrolase"/>
</dbReference>
<dbReference type="InterPro" id="IPR000073">
    <property type="entry name" value="AB_hydrolase_1"/>
</dbReference>
<dbReference type="EMBL" id="JACBZF010000011">
    <property type="protein sequence ID" value="NYH97032.1"/>
    <property type="molecule type" value="Genomic_DNA"/>
</dbReference>
<dbReference type="SUPFAM" id="SSF53474">
    <property type="entry name" value="alpha/beta-Hydrolases"/>
    <property type="match status" value="1"/>
</dbReference>
<accession>A0A7Y9XYN9</accession>
<protein>
    <submittedName>
        <fullName evidence="2">Pimeloyl-ACP methyl ester carboxylesterase</fullName>
    </submittedName>
</protein>
<organism evidence="2 3">
    <name type="scientific">Novosphingobium marinum</name>
    <dbReference type="NCBI Taxonomy" id="1514948"/>
    <lineage>
        <taxon>Bacteria</taxon>
        <taxon>Pseudomonadati</taxon>
        <taxon>Pseudomonadota</taxon>
        <taxon>Alphaproteobacteria</taxon>
        <taxon>Sphingomonadales</taxon>
        <taxon>Sphingomonadaceae</taxon>
        <taxon>Novosphingobium</taxon>
    </lineage>
</organism>
<reference evidence="2 3" key="1">
    <citation type="submission" date="2020-07" db="EMBL/GenBank/DDBJ databases">
        <title>Genomic Encyclopedia of Type Strains, Phase IV (KMG-IV): sequencing the most valuable type-strain genomes for metagenomic binning, comparative biology and taxonomic classification.</title>
        <authorList>
            <person name="Goeker M."/>
        </authorList>
    </citation>
    <scope>NUCLEOTIDE SEQUENCE [LARGE SCALE GENOMIC DNA]</scope>
    <source>
        <strain evidence="2 3">DSM 29043</strain>
    </source>
</reference>
<keyword evidence="3" id="KW-1185">Reference proteome</keyword>
<evidence type="ECO:0000313" key="3">
    <source>
        <dbReference type="Proteomes" id="UP000522081"/>
    </source>
</evidence>
<evidence type="ECO:0000259" key="1">
    <source>
        <dbReference type="Pfam" id="PF00561"/>
    </source>
</evidence>